<name>A0A6J5LU45_9CAUD</name>
<dbReference type="Pfam" id="PF14549">
    <property type="entry name" value="P22_Cro"/>
    <property type="match status" value="1"/>
</dbReference>
<reference evidence="1" key="1">
    <citation type="submission" date="2020-04" db="EMBL/GenBank/DDBJ databases">
        <authorList>
            <person name="Chiriac C."/>
            <person name="Salcher M."/>
            <person name="Ghai R."/>
            <person name="Kavagutti S V."/>
        </authorList>
    </citation>
    <scope>NUCLEOTIDE SEQUENCE</scope>
</reference>
<dbReference type="Gene3D" id="1.10.260.40">
    <property type="entry name" value="lambda repressor-like DNA-binding domains"/>
    <property type="match status" value="1"/>
</dbReference>
<accession>A0A6J5LU45</accession>
<proteinExistence type="predicted"/>
<dbReference type="EMBL" id="LR796317">
    <property type="protein sequence ID" value="CAB4136633.1"/>
    <property type="molecule type" value="Genomic_DNA"/>
</dbReference>
<gene>
    <name evidence="1" type="ORF">UFOVP306_43</name>
</gene>
<dbReference type="InterPro" id="IPR010982">
    <property type="entry name" value="Lambda_DNA-bd_dom_sf"/>
</dbReference>
<organism evidence="1">
    <name type="scientific">uncultured Caudovirales phage</name>
    <dbReference type="NCBI Taxonomy" id="2100421"/>
    <lineage>
        <taxon>Viruses</taxon>
        <taxon>Duplodnaviria</taxon>
        <taxon>Heunggongvirae</taxon>
        <taxon>Uroviricota</taxon>
        <taxon>Caudoviricetes</taxon>
        <taxon>Peduoviridae</taxon>
        <taxon>Maltschvirus</taxon>
        <taxon>Maltschvirus maltsch</taxon>
    </lineage>
</organism>
<keyword evidence="1" id="KW-0238">DNA-binding</keyword>
<evidence type="ECO:0000313" key="1">
    <source>
        <dbReference type="EMBL" id="CAB4136633.1"/>
    </source>
</evidence>
<dbReference type="GO" id="GO:0003677">
    <property type="term" value="F:DNA binding"/>
    <property type="evidence" value="ECO:0007669"/>
    <property type="project" value="UniProtKB-KW"/>
</dbReference>
<sequence>MKKIQLLPCKCAYNVRMDKKTAIQLAGGVLALAKLLGISRPAIYQWKDQVPKMRVFQLKTLRPEWFS</sequence>
<protein>
    <submittedName>
        <fullName evidence="1">DNA-binding transcriptional regulator Cro</fullName>
    </submittedName>
</protein>
<dbReference type="SUPFAM" id="SSF47413">
    <property type="entry name" value="lambda repressor-like DNA-binding domains"/>
    <property type="match status" value="1"/>
</dbReference>